<evidence type="ECO:0000259" key="1">
    <source>
        <dbReference type="Pfam" id="PF09951"/>
    </source>
</evidence>
<accession>A0A644XAL3</accession>
<protein>
    <recommendedName>
        <fullName evidence="1">Immunity protein Imm33 domain-containing protein</fullName>
    </recommendedName>
</protein>
<dbReference type="InterPro" id="IPR018689">
    <property type="entry name" value="Imm33_dom"/>
</dbReference>
<reference evidence="2" key="1">
    <citation type="submission" date="2019-08" db="EMBL/GenBank/DDBJ databases">
        <authorList>
            <person name="Kucharzyk K."/>
            <person name="Murdoch R.W."/>
            <person name="Higgins S."/>
            <person name="Loffler F."/>
        </authorList>
    </citation>
    <scope>NUCLEOTIDE SEQUENCE</scope>
</reference>
<dbReference type="AlphaFoldDB" id="A0A644XAL3"/>
<sequence length="112" mass="12574">MSENSKIEFIKNAGACIASRRILDGAGYLKWAMREQPVNSADNGWRFFSATDDAEYINNPDNLVICDYNTVAEIEPAIIAIYLFPIGTDLQLVVEHGKRYFVDNITGKKVDL</sequence>
<proteinExistence type="predicted"/>
<evidence type="ECO:0000313" key="2">
    <source>
        <dbReference type="EMBL" id="MPM13149.1"/>
    </source>
</evidence>
<organism evidence="2">
    <name type="scientific">bioreactor metagenome</name>
    <dbReference type="NCBI Taxonomy" id="1076179"/>
    <lineage>
        <taxon>unclassified sequences</taxon>
        <taxon>metagenomes</taxon>
        <taxon>ecological metagenomes</taxon>
    </lineage>
</organism>
<dbReference type="Pfam" id="PF09951">
    <property type="entry name" value="Imm33"/>
    <property type="match status" value="1"/>
</dbReference>
<comment type="caution">
    <text evidence="2">The sequence shown here is derived from an EMBL/GenBank/DDBJ whole genome shotgun (WGS) entry which is preliminary data.</text>
</comment>
<gene>
    <name evidence="2" type="ORF">SDC9_59504</name>
</gene>
<feature type="domain" description="Immunity protein Imm33" evidence="1">
    <location>
        <begin position="16"/>
        <end position="100"/>
    </location>
</feature>
<name>A0A644XAL3_9ZZZZ</name>
<dbReference type="EMBL" id="VSSQ01002075">
    <property type="protein sequence ID" value="MPM13149.1"/>
    <property type="molecule type" value="Genomic_DNA"/>
</dbReference>